<sequence length="93" mass="10702">MTMKYKFDELLEFPCIIDFRIIIDAKKENALPDLCAYINSLYKDSVQPLKDKPRHSSSGTYISYTVPIKVEDAAAVENLYAKISKLDYVKHII</sequence>
<dbReference type="Pfam" id="PF04359">
    <property type="entry name" value="DUF493"/>
    <property type="match status" value="1"/>
</dbReference>
<dbReference type="SUPFAM" id="SSF117991">
    <property type="entry name" value="YbeD/HP0495-like"/>
    <property type="match status" value="1"/>
</dbReference>
<evidence type="ECO:0000313" key="2">
    <source>
        <dbReference type="EMBL" id="SPT69747.1"/>
    </source>
</evidence>
<dbReference type="Proteomes" id="UP000250086">
    <property type="component" value="Unassembled WGS sequence"/>
</dbReference>
<comment type="similarity">
    <text evidence="1">Belongs to the UPF0250 family.</text>
</comment>
<dbReference type="InterPro" id="IPR027471">
    <property type="entry name" value="YbeD-like_sf"/>
</dbReference>
<dbReference type="InterPro" id="IPR007454">
    <property type="entry name" value="UPF0250_YbeD-like"/>
</dbReference>
<dbReference type="Gene3D" id="3.30.70.260">
    <property type="match status" value="1"/>
</dbReference>
<protein>
    <submittedName>
        <fullName evidence="2">Uncharacterized conserved protein</fullName>
    </submittedName>
</protein>
<dbReference type="PANTHER" id="PTHR38036">
    <property type="entry name" value="UPF0250 PROTEIN YBED"/>
    <property type="match status" value="1"/>
</dbReference>
<accession>A0A2X0WH63</accession>
<dbReference type="EMBL" id="UAPV01000001">
    <property type="protein sequence ID" value="SPT69747.1"/>
    <property type="molecule type" value="Genomic_DNA"/>
</dbReference>
<dbReference type="AlphaFoldDB" id="A0A2X0WH63"/>
<name>A0A2X0WH63_9GAMM</name>
<gene>
    <name evidence="2" type="ORF">NCTC13093_01127</name>
</gene>
<proteinExistence type="inferred from homology"/>
<organism evidence="2 3">
    <name type="scientific">Anaerobiospirillum thomasii</name>
    <dbReference type="NCBI Taxonomy" id="179995"/>
    <lineage>
        <taxon>Bacteria</taxon>
        <taxon>Pseudomonadati</taxon>
        <taxon>Pseudomonadota</taxon>
        <taxon>Gammaproteobacteria</taxon>
        <taxon>Aeromonadales</taxon>
        <taxon>Succinivibrionaceae</taxon>
        <taxon>Anaerobiospirillum</taxon>
    </lineage>
</organism>
<dbReference type="GO" id="GO:0005829">
    <property type="term" value="C:cytosol"/>
    <property type="evidence" value="ECO:0007669"/>
    <property type="project" value="TreeGrafter"/>
</dbReference>
<evidence type="ECO:0000313" key="3">
    <source>
        <dbReference type="Proteomes" id="UP000250086"/>
    </source>
</evidence>
<dbReference type="PANTHER" id="PTHR38036:SF1">
    <property type="entry name" value="UPF0250 PROTEIN YBED"/>
    <property type="match status" value="1"/>
</dbReference>
<evidence type="ECO:0000256" key="1">
    <source>
        <dbReference type="ARBA" id="ARBA00008460"/>
    </source>
</evidence>
<keyword evidence="3" id="KW-1185">Reference proteome</keyword>
<reference evidence="2 3" key="1">
    <citation type="submission" date="2018-06" db="EMBL/GenBank/DDBJ databases">
        <authorList>
            <consortium name="Pathogen Informatics"/>
            <person name="Doyle S."/>
        </authorList>
    </citation>
    <scope>NUCLEOTIDE SEQUENCE [LARGE SCALE GENOMIC DNA]</scope>
    <source>
        <strain evidence="2 3">NCTC13093</strain>
    </source>
</reference>